<keyword evidence="1" id="KW-0812">Transmembrane</keyword>
<keyword evidence="1" id="KW-1133">Transmembrane helix</keyword>
<protein>
    <recommendedName>
        <fullName evidence="4">Magnesium citrate secondary transporter</fullName>
    </recommendedName>
</protein>
<keyword evidence="1" id="KW-0472">Membrane</keyword>
<sequence>MKGKISYWFCLGLILWAVIIGLRKNSIYLPVINEYFTDLITVPMYCYLIEMIMNFLGYTWKPDVKFVLTSAIYLSFLFEVLCPRLSNVFTADFFDVMAYFSGGILYYLFRIKSFRRFKKEEK</sequence>
<dbReference type="AlphaFoldDB" id="A0AAD1DVI0"/>
<gene>
    <name evidence="2" type="ORF">EG352_10675</name>
</gene>
<accession>A0AAD1DVI0</accession>
<evidence type="ECO:0000256" key="1">
    <source>
        <dbReference type="SAM" id="Phobius"/>
    </source>
</evidence>
<evidence type="ECO:0008006" key="4">
    <source>
        <dbReference type="Google" id="ProtNLM"/>
    </source>
</evidence>
<proteinExistence type="predicted"/>
<feature type="transmembrane region" description="Helical" evidence="1">
    <location>
        <begin position="92"/>
        <end position="109"/>
    </location>
</feature>
<name>A0AAD1DVI0_CHRID</name>
<dbReference type="EMBL" id="CP033930">
    <property type="protein sequence ID" value="AZB18209.1"/>
    <property type="molecule type" value="Genomic_DNA"/>
</dbReference>
<evidence type="ECO:0000313" key="3">
    <source>
        <dbReference type="Proteomes" id="UP000269015"/>
    </source>
</evidence>
<organism evidence="2 3">
    <name type="scientific">Chryseobacterium indologenes</name>
    <name type="common">Flavobacterium indologenes</name>
    <dbReference type="NCBI Taxonomy" id="253"/>
    <lineage>
        <taxon>Bacteria</taxon>
        <taxon>Pseudomonadati</taxon>
        <taxon>Bacteroidota</taxon>
        <taxon>Flavobacteriia</taxon>
        <taxon>Flavobacteriales</taxon>
        <taxon>Weeksellaceae</taxon>
        <taxon>Chryseobacterium group</taxon>
        <taxon>Chryseobacterium</taxon>
    </lineage>
</organism>
<dbReference type="RefSeq" id="WP_027374673.1">
    <property type="nucleotide sequence ID" value="NZ_CP033828.1"/>
</dbReference>
<reference evidence="2 3" key="1">
    <citation type="submission" date="2018-11" db="EMBL/GenBank/DDBJ databases">
        <title>Proposal to divide the Flavobacteriaceae and reorganize its genera based on Amino Acid Identity values calculated from whole genome sequences.</title>
        <authorList>
            <person name="Nicholson A.C."/>
            <person name="Gulvik C.A."/>
            <person name="Whitney A.M."/>
            <person name="Humrighouse B.W."/>
            <person name="Bell M."/>
            <person name="Holmes B."/>
            <person name="Steigerwalt A.G."/>
            <person name="Villarma A."/>
            <person name="Sheth M."/>
            <person name="Batra D."/>
            <person name="Pryor J."/>
            <person name="Bernardet J.-F."/>
            <person name="Hugo C."/>
            <person name="Kampfer P."/>
            <person name="Newman J."/>
            <person name="McQuiston J.R."/>
        </authorList>
    </citation>
    <scope>NUCLEOTIDE SEQUENCE [LARGE SCALE GENOMIC DNA]</scope>
    <source>
        <strain evidence="2 3">H5559</strain>
    </source>
</reference>
<feature type="transmembrane region" description="Helical" evidence="1">
    <location>
        <begin position="5"/>
        <end position="22"/>
    </location>
</feature>
<feature type="transmembrane region" description="Helical" evidence="1">
    <location>
        <begin position="42"/>
        <end position="59"/>
    </location>
</feature>
<dbReference type="Proteomes" id="UP000269015">
    <property type="component" value="Chromosome"/>
</dbReference>
<evidence type="ECO:0000313" key="2">
    <source>
        <dbReference type="EMBL" id="AZB18209.1"/>
    </source>
</evidence>
<feature type="transmembrane region" description="Helical" evidence="1">
    <location>
        <begin position="66"/>
        <end position="86"/>
    </location>
</feature>